<reference evidence="8" key="1">
    <citation type="submission" date="2020-03" db="EMBL/GenBank/DDBJ databases">
        <title>Draft Genome Sequence of Cylindrodendrum hubeiense.</title>
        <authorList>
            <person name="Buettner E."/>
            <person name="Kellner H."/>
        </authorList>
    </citation>
    <scope>NUCLEOTIDE SEQUENCE</scope>
    <source>
        <strain evidence="8">IHI 201604</strain>
    </source>
</reference>
<protein>
    <recommendedName>
        <fullName evidence="7">Major facilitator superfamily (MFS) profile domain-containing protein</fullName>
    </recommendedName>
</protein>
<comment type="caution">
    <text evidence="8">The sequence shown here is derived from an EMBL/GenBank/DDBJ whole genome shotgun (WGS) entry which is preliminary data.</text>
</comment>
<dbReference type="Gene3D" id="1.20.1250.20">
    <property type="entry name" value="MFS general substrate transporter like domains"/>
    <property type="match status" value="1"/>
</dbReference>
<dbReference type="InterPro" id="IPR036259">
    <property type="entry name" value="MFS_trans_sf"/>
</dbReference>
<proteinExistence type="predicted"/>
<dbReference type="FunFam" id="1.20.1250.20:FF:000011">
    <property type="entry name" value="MFS multidrug transporter, putative"/>
    <property type="match status" value="1"/>
</dbReference>
<feature type="transmembrane region" description="Helical" evidence="6">
    <location>
        <begin position="207"/>
        <end position="228"/>
    </location>
</feature>
<feature type="transmembrane region" description="Helical" evidence="6">
    <location>
        <begin position="98"/>
        <end position="118"/>
    </location>
</feature>
<feature type="transmembrane region" description="Helical" evidence="6">
    <location>
        <begin position="61"/>
        <end position="86"/>
    </location>
</feature>
<keyword evidence="9" id="KW-1185">Reference proteome</keyword>
<evidence type="ECO:0000256" key="2">
    <source>
        <dbReference type="ARBA" id="ARBA00022692"/>
    </source>
</evidence>
<dbReference type="SUPFAM" id="SSF103473">
    <property type="entry name" value="MFS general substrate transporter"/>
    <property type="match status" value="1"/>
</dbReference>
<evidence type="ECO:0000256" key="5">
    <source>
        <dbReference type="ARBA" id="ARBA00023180"/>
    </source>
</evidence>
<keyword evidence="5" id="KW-0325">Glycoprotein</keyword>
<dbReference type="EMBL" id="JAANBB010000389">
    <property type="protein sequence ID" value="KAF7543122.1"/>
    <property type="molecule type" value="Genomic_DNA"/>
</dbReference>
<feature type="transmembrane region" description="Helical" evidence="6">
    <location>
        <begin position="484"/>
        <end position="506"/>
    </location>
</feature>
<dbReference type="Proteomes" id="UP000722485">
    <property type="component" value="Unassembled WGS sequence"/>
</dbReference>
<feature type="transmembrane region" description="Helical" evidence="6">
    <location>
        <begin position="455"/>
        <end position="478"/>
    </location>
</feature>
<evidence type="ECO:0000313" key="8">
    <source>
        <dbReference type="EMBL" id="KAF7543122.1"/>
    </source>
</evidence>
<dbReference type="Pfam" id="PF07690">
    <property type="entry name" value="MFS_1"/>
    <property type="match status" value="1"/>
</dbReference>
<evidence type="ECO:0000256" key="4">
    <source>
        <dbReference type="ARBA" id="ARBA00023136"/>
    </source>
</evidence>
<evidence type="ECO:0000256" key="1">
    <source>
        <dbReference type="ARBA" id="ARBA00004141"/>
    </source>
</evidence>
<comment type="subcellular location">
    <subcellularLocation>
        <location evidence="1">Membrane</location>
        <topology evidence="1">Multi-pass membrane protein</topology>
    </subcellularLocation>
</comment>
<dbReference type="PROSITE" id="PS50850">
    <property type="entry name" value="MFS"/>
    <property type="match status" value="1"/>
</dbReference>
<feature type="transmembrane region" description="Helical" evidence="6">
    <location>
        <begin position="351"/>
        <end position="370"/>
    </location>
</feature>
<evidence type="ECO:0000256" key="6">
    <source>
        <dbReference type="SAM" id="Phobius"/>
    </source>
</evidence>
<dbReference type="GO" id="GO:0022857">
    <property type="term" value="F:transmembrane transporter activity"/>
    <property type="evidence" value="ECO:0007669"/>
    <property type="project" value="InterPro"/>
</dbReference>
<feature type="transmembrane region" description="Helical" evidence="6">
    <location>
        <begin position="240"/>
        <end position="268"/>
    </location>
</feature>
<dbReference type="InterPro" id="IPR011701">
    <property type="entry name" value="MFS"/>
</dbReference>
<dbReference type="OrthoDB" id="9986881at2759"/>
<keyword evidence="2 6" id="KW-0812">Transmembrane</keyword>
<evidence type="ECO:0000259" key="7">
    <source>
        <dbReference type="PROSITE" id="PS50850"/>
    </source>
</evidence>
<name>A0A9P5H1W5_9HYPO</name>
<keyword evidence="3 6" id="KW-1133">Transmembrane helix</keyword>
<dbReference type="AlphaFoldDB" id="A0A9P5H1W5"/>
<keyword evidence="4 6" id="KW-0472">Membrane</keyword>
<dbReference type="PANTHER" id="PTHR23502:SF59">
    <property type="entry name" value="MULTIDRUG TRANSPORTER, PUTATIVE (AFU_ORTHOLOGUE AFUA_1G10370)-RELATED"/>
    <property type="match status" value="1"/>
</dbReference>
<organism evidence="8 9">
    <name type="scientific">Cylindrodendrum hubeiense</name>
    <dbReference type="NCBI Taxonomy" id="595255"/>
    <lineage>
        <taxon>Eukaryota</taxon>
        <taxon>Fungi</taxon>
        <taxon>Dikarya</taxon>
        <taxon>Ascomycota</taxon>
        <taxon>Pezizomycotina</taxon>
        <taxon>Sordariomycetes</taxon>
        <taxon>Hypocreomycetidae</taxon>
        <taxon>Hypocreales</taxon>
        <taxon>Nectriaceae</taxon>
        <taxon>Cylindrodendrum</taxon>
    </lineage>
</organism>
<evidence type="ECO:0000256" key="3">
    <source>
        <dbReference type="ARBA" id="ARBA00022989"/>
    </source>
</evidence>
<feature type="transmembrane region" description="Helical" evidence="6">
    <location>
        <begin position="308"/>
        <end position="331"/>
    </location>
</feature>
<gene>
    <name evidence="8" type="ORF">G7Z17_g10995</name>
</gene>
<feature type="transmembrane region" description="Helical" evidence="6">
    <location>
        <begin position="422"/>
        <end position="443"/>
    </location>
</feature>
<dbReference type="GO" id="GO:0005886">
    <property type="term" value="C:plasma membrane"/>
    <property type="evidence" value="ECO:0007669"/>
    <property type="project" value="TreeGrafter"/>
</dbReference>
<dbReference type="PANTHER" id="PTHR23502">
    <property type="entry name" value="MAJOR FACILITATOR SUPERFAMILY"/>
    <property type="match status" value="1"/>
</dbReference>
<feature type="domain" description="Major facilitator superfamily (MFS) profile" evidence="7">
    <location>
        <begin position="56"/>
        <end position="511"/>
    </location>
</feature>
<dbReference type="CDD" id="cd17323">
    <property type="entry name" value="MFS_Tpo1_MDR_like"/>
    <property type="match status" value="1"/>
</dbReference>
<dbReference type="InterPro" id="IPR020846">
    <property type="entry name" value="MFS_dom"/>
</dbReference>
<feature type="transmembrane region" description="Helical" evidence="6">
    <location>
        <begin position="391"/>
        <end position="410"/>
    </location>
</feature>
<sequence length="521" mass="57867">MSERMLTAPNAGVLHANGWNQENADKEQAVMDRKPPVNDLVDFNGPDDPYHPLNWPFRKKVIATILYGLTTCWITFASAIYAAAINSVSEEFNVSTEASAAGVSLMVFGFGLGPLVWAPLSELYGRKWVVLLVSNSSLWVSSAKMLNATNKPYFIAAIFSFATATAKDIQTVLITRFFAGFFGGATITNTGGVMADIWAPEQRGNAIVSYGVTLVGGPTLAPIIGGALTSSYLGWRWTEYLTGIVMMAQLIIDALVLDESYAPVLLVYKARRLRHETKNWALHAEHEEWDVSFKEMCQKYLIRPFQMLGTPICFLMSLYASFVYGILYANLESFAIEFQEVRHWGPVVGNLPFIALLIGIFFAAAINIYNNKYYRQRLKENGFKPVPEARLPPMMLGGFAFTGGLFLFGWTSSEHLSYWPSIIGISLIGLGFTTIFQSALNYLIDTFTRFSASAVAATTFMRSMFAGAFPLFVIPMYHKIGVDWGSTIFGCIAAVLIPVPFLFFAWGKRIRARGQWNNHTV</sequence>
<accession>A0A9P5H1W5</accession>
<evidence type="ECO:0000313" key="9">
    <source>
        <dbReference type="Proteomes" id="UP000722485"/>
    </source>
</evidence>